<feature type="signal peptide" evidence="1">
    <location>
        <begin position="1"/>
        <end position="23"/>
    </location>
</feature>
<evidence type="ECO:0000256" key="1">
    <source>
        <dbReference type="SAM" id="SignalP"/>
    </source>
</evidence>
<organism evidence="2 3">
    <name type="scientific">Aliivibrio logei</name>
    <name type="common">Vibrio logei</name>
    <dbReference type="NCBI Taxonomy" id="688"/>
    <lineage>
        <taxon>Bacteria</taxon>
        <taxon>Pseudomonadati</taxon>
        <taxon>Pseudomonadota</taxon>
        <taxon>Gammaproteobacteria</taxon>
        <taxon>Vibrionales</taxon>
        <taxon>Vibrionaceae</taxon>
        <taxon>Aliivibrio</taxon>
    </lineage>
</organism>
<dbReference type="OrthoDB" id="2339979at2"/>
<comment type="caution">
    <text evidence="2">The sequence shown here is derived from an EMBL/GenBank/DDBJ whole genome shotgun (WGS) entry which is preliminary data.</text>
</comment>
<protein>
    <submittedName>
        <fullName evidence="2">Uncharacterized protein</fullName>
    </submittedName>
</protein>
<reference evidence="2 3" key="1">
    <citation type="submission" date="2016-06" db="EMBL/GenBank/DDBJ databases">
        <authorList>
            <person name="Kjaerup R.B."/>
            <person name="Dalgaard T.S."/>
            <person name="Juul-Madsen H.R."/>
        </authorList>
    </citation>
    <scope>NUCLEOTIDE SEQUENCE [LARGE SCALE GENOMIC DNA]</scope>
    <source>
        <strain evidence="2 3">1S159</strain>
    </source>
</reference>
<evidence type="ECO:0000313" key="2">
    <source>
        <dbReference type="EMBL" id="OCH23113.1"/>
    </source>
</evidence>
<dbReference type="EMBL" id="MAJU01000004">
    <property type="protein sequence ID" value="OCH23113.1"/>
    <property type="molecule type" value="Genomic_DNA"/>
</dbReference>
<dbReference type="RefSeq" id="WP_065609595.1">
    <property type="nucleotide sequence ID" value="NZ_CAWMPN010000004.1"/>
</dbReference>
<keyword evidence="1" id="KW-0732">Signal</keyword>
<evidence type="ECO:0000313" key="3">
    <source>
        <dbReference type="Proteomes" id="UP000093523"/>
    </source>
</evidence>
<name>A0A1B9P3P9_ALILO</name>
<gene>
    <name evidence="2" type="ORF">A6E04_04210</name>
</gene>
<proteinExistence type="predicted"/>
<dbReference type="AlphaFoldDB" id="A0A1B9P3P9"/>
<dbReference type="Proteomes" id="UP000093523">
    <property type="component" value="Unassembled WGS sequence"/>
</dbReference>
<feature type="chain" id="PRO_5008632474" evidence="1">
    <location>
        <begin position="24"/>
        <end position="434"/>
    </location>
</feature>
<accession>A0A1B9P3P9</accession>
<sequence length="434" mass="49160">MKRMITATSALVTLALYTGAVNAGQYMNGHRVELKGDKNIDYPQLCIRINRKAQRIPLLETYQQFQTDYPDDTTAELLKRMVAWADSGAVGHTWIDLFYKDDNGKIKADGYGFGSDGNQETREFSFQKCVHIEDKDHEQIKQEMNDKQEALYVESKEIAKLFFNIGKDWNGGRYTLYGNCAWFAGELFNSLVPKKEKINFAQAFDWSTIVPTLLPLSKLKDLPDPGYIAESLSQTINSAGWYDNDNAGFGKITGDTFIIADADGLVTGPRSIIDYYPGLKDYATFISAGYYSESQNRMHFFTYNLKQDVEITTKPYSSDASFKNINQKFVAAFHHPSDDTIGMAITEEGNILNIDSLEEMENSALQEYAGEITAASNYFEGDKILILLRPDGNQYDDHQSNGVRFVKYDFEHDKVLTEPKLAENLSGFDFFKLQ</sequence>